<accession>A0AAV2JXT3</accession>
<organism evidence="1 2">
    <name type="scientific">Knipowitschia caucasica</name>
    <name type="common">Caucasian dwarf goby</name>
    <name type="synonym">Pomatoschistus caucasicus</name>
    <dbReference type="NCBI Taxonomy" id="637954"/>
    <lineage>
        <taxon>Eukaryota</taxon>
        <taxon>Metazoa</taxon>
        <taxon>Chordata</taxon>
        <taxon>Craniata</taxon>
        <taxon>Vertebrata</taxon>
        <taxon>Euteleostomi</taxon>
        <taxon>Actinopterygii</taxon>
        <taxon>Neopterygii</taxon>
        <taxon>Teleostei</taxon>
        <taxon>Neoteleostei</taxon>
        <taxon>Acanthomorphata</taxon>
        <taxon>Gobiaria</taxon>
        <taxon>Gobiiformes</taxon>
        <taxon>Gobioidei</taxon>
        <taxon>Gobiidae</taxon>
        <taxon>Gobiinae</taxon>
        <taxon>Knipowitschia</taxon>
    </lineage>
</organism>
<dbReference type="EMBL" id="OZ035836">
    <property type="protein sequence ID" value="CAL1580114.1"/>
    <property type="molecule type" value="Genomic_DNA"/>
</dbReference>
<evidence type="ECO:0000313" key="1">
    <source>
        <dbReference type="EMBL" id="CAL1580114.1"/>
    </source>
</evidence>
<dbReference type="AlphaFoldDB" id="A0AAV2JXT3"/>
<proteinExistence type="predicted"/>
<keyword evidence="2" id="KW-1185">Reference proteome</keyword>
<gene>
    <name evidence="1" type="ORF">KC01_LOCUS11022</name>
</gene>
<sequence length="103" mass="10716">MLSCIRGGAAAAEVTPGLGTGVTGLGGPSGTWLGLPGCNGGHKEAHGDDEEEVVVADSPNLGEAIFIRLAAEGRIKSCWGCFCFRRDMSLQGWTRKELASKKP</sequence>
<protein>
    <submittedName>
        <fullName evidence="1">Uncharacterized protein</fullName>
    </submittedName>
</protein>
<name>A0AAV2JXT3_KNICA</name>
<dbReference type="Proteomes" id="UP001497482">
    <property type="component" value="Chromosome 14"/>
</dbReference>
<evidence type="ECO:0000313" key="2">
    <source>
        <dbReference type="Proteomes" id="UP001497482"/>
    </source>
</evidence>
<reference evidence="1 2" key="1">
    <citation type="submission" date="2024-04" db="EMBL/GenBank/DDBJ databases">
        <authorList>
            <person name="Waldvogel A.-M."/>
            <person name="Schoenle A."/>
        </authorList>
    </citation>
    <scope>NUCLEOTIDE SEQUENCE [LARGE SCALE GENOMIC DNA]</scope>
</reference>